<evidence type="ECO:0000313" key="3">
    <source>
        <dbReference type="Proteomes" id="UP001236569"/>
    </source>
</evidence>
<dbReference type="Pfam" id="PF18962">
    <property type="entry name" value="Por_Secre_tail"/>
    <property type="match status" value="1"/>
</dbReference>
<gene>
    <name evidence="2" type="ORF">QM480_03465</name>
</gene>
<accession>A0ABT6YIF4</accession>
<dbReference type="EMBL" id="JASHID010000002">
    <property type="protein sequence ID" value="MDI9863369.1"/>
    <property type="molecule type" value="Genomic_DNA"/>
</dbReference>
<comment type="caution">
    <text evidence="2">The sequence shown here is derived from an EMBL/GenBank/DDBJ whole genome shotgun (WGS) entry which is preliminary data.</text>
</comment>
<reference evidence="2 3" key="1">
    <citation type="submission" date="2023-05" db="EMBL/GenBank/DDBJ databases">
        <title>Novel species of genus Flectobacillus isolated from stream in China.</title>
        <authorList>
            <person name="Lu H."/>
        </authorList>
    </citation>
    <scope>NUCLEOTIDE SEQUENCE [LARGE SCALE GENOMIC DNA]</scope>
    <source>
        <strain evidence="2 3">DC10W</strain>
    </source>
</reference>
<protein>
    <submittedName>
        <fullName evidence="2">T9SS type A sorting domain-containing protein</fullName>
    </submittedName>
</protein>
<evidence type="ECO:0000313" key="2">
    <source>
        <dbReference type="EMBL" id="MDI9863369.1"/>
    </source>
</evidence>
<dbReference type="RefSeq" id="WP_283368669.1">
    <property type="nucleotide sequence ID" value="NZ_JASHID010000002.1"/>
</dbReference>
<dbReference type="NCBIfam" id="TIGR04183">
    <property type="entry name" value="Por_Secre_tail"/>
    <property type="match status" value="1"/>
</dbReference>
<dbReference type="Proteomes" id="UP001236569">
    <property type="component" value="Unassembled WGS sequence"/>
</dbReference>
<dbReference type="InterPro" id="IPR026444">
    <property type="entry name" value="Secre_tail"/>
</dbReference>
<feature type="domain" description="Secretion system C-terminal sorting" evidence="1">
    <location>
        <begin position="1309"/>
        <end position="1368"/>
    </location>
</feature>
<name>A0ABT6YIF4_9BACT</name>
<evidence type="ECO:0000259" key="1">
    <source>
        <dbReference type="Pfam" id="PF18962"/>
    </source>
</evidence>
<keyword evidence="3" id="KW-1185">Reference proteome</keyword>
<sequence>MNLDTKDSSGFLVTYLPDFAQYPSVFDYEGNTSSFLFRFQMLSSSPGYTTGIFNQAFAIAKVPNVRIIDTTSTGVTRGLAYEMRLTGSGSFPMAFKTSEGASIASSSNNWIEPISLKTYPQKSGDFYIKEVSNMCGIAKVAGKVKLDVVDNFLSINDYAMGEFCIGNNVKIFVEKRGTWNTNNKFYIRFVSPYYQNVYFDVEATETNDGALLATIPTYIKEGTYHIKIQSSSPKIASSNILYSIPVSNPSKMDIVLNNQTVMYGKPFSMYFNSSGLIPIFYTLNNGVQYKLESSGYSSIDITPAKSTEYKITKYQSVCNTGTGTNVLKVTVTNGIKIEEVLTSSICPGEIFKVRFSSQPVLAANSTVYLNVIFSGGSTLLLTGKVTEAGLAEFKFPESSPHAGKRFDFSLYSDNIPEAKTEYNISSCLFKSKPTLDSWRLEYYSKINLSSPDWIEYLMVIKGGGNVAVESSLGQKLLYKDANSELTVRSRFFASSNMPFSITKISNECGVIDNPNINFNVTVANATTNLKLETPFGLEKTLCTGTKYDLTLIKNGVFADGTKFYLDYVNENGYVLAQNVGEFIGNKLTWTVPPTDDNFAGKTTFYLQVHTSSPYVAYERFKVQVSNPPSYTGEKEINYSESYSFNPHYGSISINSPTETMITFSNGQLFSSSNGYVSYKLNLDKGTEYVIKNIKNECGSIDVNIKINVKIKERAVNAYSQSYENATTVCAGKKISFKYYETVYRPSTKIPKYKVLISPESSTTSTKGRVLLTGVTQNPVEVTIPSEMPSGSYYIRLVDEEDSLNTTMAQYIRVEESPSVALLTENSRRDITIQYGEKVTLQLQSKNSASFEGLIMDSNGNAFTLKDFNNAILVSPTKSTTYTVKGVYNQCGSQNLTETVKVNVNPFVSWEIKSPIKNSLCKNDQVLVKLASYGNIDSTASYRFVLNSTSSSFSSKNYTISSLKPDGSYLIKMPTTAVNDIYLFTLVSASGKTIGRDGYIVTLLDVPNVTLEGNTTTMANVETTVRLRATDPTNYYNFYGTLNYELTNGTKGIISNFGGLTATLPIQLDKSANVSLKSISNQCGVGRFSGESNITITPQTSNRIITKDPTASMFFYKICTSSINSIQFDIAGDFSTIPQFGLEMSDSNGDKFAEIPVISVKTFPNNITFKLPSSTKIGGNYRFRVIAKQSGVGSSSNPSPIELFSGATVEFDSSQYYFTPDKPVNLKLRTTGEPPIYFTVGTDEVSAKKYRVDSNDASLTLNPVSPTKYKIFSVSNSVCGAGTVGNKSIVSLELITGFEDVQKLGVTVGPNPATDYITINTDNRDIKVELVNATGKILEETILNSGNNVIDLKNYPIGVYLLRISKDSRMGVFKVMKQ</sequence>
<proteinExistence type="predicted"/>
<organism evidence="2 3">
    <name type="scientific">Flectobacillus longus</name>
    <dbReference type="NCBI Taxonomy" id="2984207"/>
    <lineage>
        <taxon>Bacteria</taxon>
        <taxon>Pseudomonadati</taxon>
        <taxon>Bacteroidota</taxon>
        <taxon>Cytophagia</taxon>
        <taxon>Cytophagales</taxon>
        <taxon>Flectobacillaceae</taxon>
        <taxon>Flectobacillus</taxon>
    </lineage>
</organism>